<proteinExistence type="predicted"/>
<evidence type="ECO:0008006" key="3">
    <source>
        <dbReference type="Google" id="ProtNLM"/>
    </source>
</evidence>
<dbReference type="EMBL" id="JAMDHD010000015">
    <property type="protein sequence ID" value="MDD0985372.1"/>
    <property type="molecule type" value="Genomic_DNA"/>
</dbReference>
<reference evidence="1" key="1">
    <citation type="submission" date="2022-05" db="EMBL/GenBank/DDBJ databases">
        <title>Novel Pseudomonas spp. Isolated from a Rainbow Trout Aquaculture Facility.</title>
        <authorList>
            <person name="Testerman T."/>
            <person name="Graf J."/>
        </authorList>
    </citation>
    <scope>NUCLEOTIDE SEQUENCE</scope>
    <source>
        <strain evidence="1">ID1050</strain>
    </source>
</reference>
<sequence>MAALAYLLNLGFVAKLSGKRVRVSPSSKLNDQVRAYIKNHRLELLAELASNDGIERRCHWQVMLGSKPLCTMIGEPMTRAEALEVVRWRWPTADLS</sequence>
<evidence type="ECO:0000313" key="2">
    <source>
        <dbReference type="Proteomes" id="UP001148189"/>
    </source>
</evidence>
<comment type="caution">
    <text evidence="1">The sequence shown here is derived from an EMBL/GenBank/DDBJ whole genome shotgun (WGS) entry which is preliminary data.</text>
</comment>
<keyword evidence="2" id="KW-1185">Reference proteome</keyword>
<evidence type="ECO:0000313" key="1">
    <source>
        <dbReference type="EMBL" id="MDD0985372.1"/>
    </source>
</evidence>
<dbReference type="Proteomes" id="UP001148189">
    <property type="component" value="Unassembled WGS sequence"/>
</dbReference>
<gene>
    <name evidence="1" type="ORF">M5G21_10400</name>
</gene>
<protein>
    <recommendedName>
        <fullName evidence="3">TubC N-terminal docking domain-containing protein</fullName>
    </recommendedName>
</protein>
<organism evidence="1 2">
    <name type="scientific">Pseudomonas shahriarae</name>
    <dbReference type="NCBI Taxonomy" id="2745512"/>
    <lineage>
        <taxon>Bacteria</taxon>
        <taxon>Pseudomonadati</taxon>
        <taxon>Pseudomonadota</taxon>
        <taxon>Gammaproteobacteria</taxon>
        <taxon>Pseudomonadales</taxon>
        <taxon>Pseudomonadaceae</taxon>
        <taxon>Pseudomonas</taxon>
    </lineage>
</organism>
<accession>A0ABT5NCF9</accession>
<name>A0ABT5NCF9_9PSED</name>
<dbReference type="RefSeq" id="WP_273866254.1">
    <property type="nucleotide sequence ID" value="NZ_JAMDHD010000015.1"/>
</dbReference>